<proteinExistence type="predicted"/>
<comment type="caution">
    <text evidence="1">The sequence shown here is derived from an EMBL/GenBank/DDBJ whole genome shotgun (WGS) entry which is preliminary data.</text>
</comment>
<keyword evidence="2" id="KW-1185">Reference proteome</keyword>
<evidence type="ECO:0000313" key="2">
    <source>
        <dbReference type="Proteomes" id="UP000288395"/>
    </source>
</evidence>
<reference evidence="2" key="1">
    <citation type="journal article" date="2018" name="Front. Microbiol.">
        <title>Genome-Based Analysis Reveals the Taxonomy and Diversity of the Family Idiomarinaceae.</title>
        <authorList>
            <person name="Liu Y."/>
            <person name="Lai Q."/>
            <person name="Shao Z."/>
        </authorList>
    </citation>
    <scope>NUCLEOTIDE SEQUENCE [LARGE SCALE GENOMIC DNA]</scope>
    <source>
        <strain evidence="2">GBPy7</strain>
    </source>
</reference>
<protein>
    <submittedName>
        <fullName evidence="1">Uncharacterized protein</fullName>
    </submittedName>
</protein>
<dbReference type="EMBL" id="PIPJ01000003">
    <property type="protein sequence ID" value="RUO21283.1"/>
    <property type="molecule type" value="Genomic_DNA"/>
</dbReference>
<gene>
    <name evidence="1" type="ORF">CWE08_06810</name>
</gene>
<evidence type="ECO:0000313" key="1">
    <source>
        <dbReference type="EMBL" id="RUO21283.1"/>
    </source>
</evidence>
<accession>A0A432VX39</accession>
<dbReference type="AlphaFoldDB" id="A0A432VX39"/>
<name>A0A432VX39_9GAMM</name>
<sequence length="82" mass="9071">MLHEIAIDNNLMFEDGSHKFPSGTATTIAVAERVDGLQLILLGASEVGQITIAVHCHEDCKEWQGIHQVAKSRFAKQWVISE</sequence>
<organism evidence="1 2">
    <name type="scientific">Aliidiomarina iranensis</name>
    <dbReference type="NCBI Taxonomy" id="1434071"/>
    <lineage>
        <taxon>Bacteria</taxon>
        <taxon>Pseudomonadati</taxon>
        <taxon>Pseudomonadota</taxon>
        <taxon>Gammaproteobacteria</taxon>
        <taxon>Alteromonadales</taxon>
        <taxon>Idiomarinaceae</taxon>
        <taxon>Aliidiomarina</taxon>
    </lineage>
</organism>
<dbReference type="Proteomes" id="UP000288395">
    <property type="component" value="Unassembled WGS sequence"/>
</dbReference>